<dbReference type="EMBL" id="CADCTY010000019">
    <property type="protein sequence ID" value="CAA9296285.1"/>
    <property type="molecule type" value="Genomic_DNA"/>
</dbReference>
<feature type="non-terminal residue" evidence="1">
    <location>
        <position position="1"/>
    </location>
</feature>
<dbReference type="AlphaFoldDB" id="A0A6J4K608"/>
<reference evidence="1" key="1">
    <citation type="submission" date="2020-02" db="EMBL/GenBank/DDBJ databases">
        <authorList>
            <person name="Meier V. D."/>
        </authorList>
    </citation>
    <scope>NUCLEOTIDE SEQUENCE</scope>
    <source>
        <strain evidence="1">AVDCRST_MAG94</strain>
    </source>
</reference>
<name>A0A6J4K608_9CYAN</name>
<feature type="non-terminal residue" evidence="1">
    <location>
        <position position="23"/>
    </location>
</feature>
<evidence type="ECO:0000313" key="1">
    <source>
        <dbReference type="EMBL" id="CAA9296285.1"/>
    </source>
</evidence>
<dbReference type="GO" id="GO:0016740">
    <property type="term" value="F:transferase activity"/>
    <property type="evidence" value="ECO:0007669"/>
    <property type="project" value="UniProtKB-KW"/>
</dbReference>
<sequence>ANCSPRPRWNWRSTSIFSNPGRS</sequence>
<accession>A0A6J4K608</accession>
<organism evidence="1">
    <name type="scientific">uncultured Leptolyngbya sp</name>
    <dbReference type="NCBI Taxonomy" id="332963"/>
    <lineage>
        <taxon>Bacteria</taxon>
        <taxon>Bacillati</taxon>
        <taxon>Cyanobacteriota</taxon>
        <taxon>Cyanophyceae</taxon>
        <taxon>Leptolyngbyales</taxon>
        <taxon>Leptolyngbyaceae</taxon>
        <taxon>Leptolyngbya group</taxon>
        <taxon>Leptolyngbya</taxon>
        <taxon>environmental samples</taxon>
    </lineage>
</organism>
<protein>
    <submittedName>
        <fullName evidence="1">ADP-heptose--lipooligosaccharide heptosyltransferase II</fullName>
    </submittedName>
</protein>
<gene>
    <name evidence="1" type="ORF">AVDCRST_MAG94-61</name>
</gene>
<proteinExistence type="predicted"/>
<keyword evidence="1" id="KW-0808">Transferase</keyword>